<comment type="caution">
    <text evidence="6">The sequence shown here is derived from an EMBL/GenBank/DDBJ whole genome shotgun (WGS) entry which is preliminary data.</text>
</comment>
<dbReference type="EMBL" id="LGRV01000003">
    <property type="protein sequence ID" value="KOS68320.1"/>
    <property type="molecule type" value="Genomic_DNA"/>
</dbReference>
<dbReference type="RefSeq" id="WP_053583144.1">
    <property type="nucleotide sequence ID" value="NZ_LGRV01000003.1"/>
</dbReference>
<feature type="transmembrane region" description="Helical" evidence="5">
    <location>
        <begin position="224"/>
        <end position="248"/>
    </location>
</feature>
<dbReference type="PANTHER" id="PTHR10361:SF28">
    <property type="entry name" value="P3 PROTEIN-RELATED"/>
    <property type="match status" value="1"/>
</dbReference>
<dbReference type="InterPro" id="IPR038770">
    <property type="entry name" value="Na+/solute_symporter_sf"/>
</dbReference>
<feature type="transmembrane region" description="Helical" evidence="5">
    <location>
        <begin position="255"/>
        <end position="278"/>
    </location>
</feature>
<keyword evidence="3 5" id="KW-1133">Transmembrane helix</keyword>
<feature type="transmembrane region" description="Helical" evidence="5">
    <location>
        <begin position="96"/>
        <end position="116"/>
    </location>
</feature>
<dbReference type="InterPro" id="IPR004710">
    <property type="entry name" value="Bilac:Na_transpt"/>
</dbReference>
<dbReference type="Proteomes" id="UP000050668">
    <property type="component" value="Unassembled WGS sequence"/>
</dbReference>
<name>A0ABR5K0Q1_9BACI</name>
<dbReference type="Gene3D" id="1.20.1530.20">
    <property type="match status" value="1"/>
</dbReference>
<feature type="transmembrane region" description="Helical" evidence="5">
    <location>
        <begin position="157"/>
        <end position="179"/>
    </location>
</feature>
<evidence type="ECO:0000256" key="4">
    <source>
        <dbReference type="ARBA" id="ARBA00023136"/>
    </source>
</evidence>
<evidence type="ECO:0000256" key="2">
    <source>
        <dbReference type="ARBA" id="ARBA00022692"/>
    </source>
</evidence>
<sequence>MLNSLNKHLQKLMPILTPLSLVIGILLEDIGGQLLFLVPWIFAFMTFSGSLSMNFEGVKSIKKYPGTILIAIAFLHILMPIWAYLVSTIIFHDDLLTIGFVLAVALPTGITSFIWVSICRGHLALCLAIILIDTLLSPLVIPALLHVVVGQTIEMDTTALILDLLWMIVLPSIAGILLNEWTKGGIEESVGKKLAPFSKLSLFGIVMINSSAIAPYVKNITWELVGVVLVVFALAVSGYALCLVLGHFIWKDTSIITTFVFTGGMRNIAVGVVIATTYFPAKTVMPVVFGMLFQQVLASFFSQIMGKYRIKYASNSG</sequence>
<feature type="transmembrane region" description="Helical" evidence="5">
    <location>
        <begin position="200"/>
        <end position="218"/>
    </location>
</feature>
<feature type="transmembrane region" description="Helical" evidence="5">
    <location>
        <begin position="123"/>
        <end position="145"/>
    </location>
</feature>
<comment type="subcellular location">
    <subcellularLocation>
        <location evidence="1">Membrane</location>
        <topology evidence="1">Multi-pass membrane protein</topology>
    </subcellularLocation>
</comment>
<evidence type="ECO:0000313" key="7">
    <source>
        <dbReference type="Proteomes" id="UP000050668"/>
    </source>
</evidence>
<keyword evidence="4 5" id="KW-0472">Membrane</keyword>
<reference evidence="7" key="1">
    <citation type="submission" date="2015-07" db="EMBL/GenBank/DDBJ databases">
        <title>Fjat-14205 dsm 2895.</title>
        <authorList>
            <person name="Liu B."/>
            <person name="Wang J."/>
            <person name="Zhu Y."/>
            <person name="Liu G."/>
            <person name="Chen Q."/>
            <person name="Chen Z."/>
            <person name="Lan J."/>
            <person name="Che J."/>
            <person name="Ge C."/>
            <person name="Shi H."/>
            <person name="Pan Z."/>
            <person name="Liu X."/>
        </authorList>
    </citation>
    <scope>NUCLEOTIDE SEQUENCE [LARGE SCALE GENOMIC DNA]</scope>
    <source>
        <strain evidence="7">DSM 25560</strain>
    </source>
</reference>
<dbReference type="Pfam" id="PF01758">
    <property type="entry name" value="SBF"/>
    <property type="match status" value="1"/>
</dbReference>
<evidence type="ECO:0000256" key="3">
    <source>
        <dbReference type="ARBA" id="ARBA00022989"/>
    </source>
</evidence>
<protein>
    <recommendedName>
        <fullName evidence="8">Bile acid:sodium symporter</fullName>
    </recommendedName>
</protein>
<evidence type="ECO:0000313" key="6">
    <source>
        <dbReference type="EMBL" id="KOS68320.1"/>
    </source>
</evidence>
<dbReference type="PANTHER" id="PTHR10361">
    <property type="entry name" value="SODIUM-BILE ACID COTRANSPORTER"/>
    <property type="match status" value="1"/>
</dbReference>
<organism evidence="6 7">
    <name type="scientific">Lysinibacillus contaminans</name>
    <dbReference type="NCBI Taxonomy" id="1293441"/>
    <lineage>
        <taxon>Bacteria</taxon>
        <taxon>Bacillati</taxon>
        <taxon>Bacillota</taxon>
        <taxon>Bacilli</taxon>
        <taxon>Bacillales</taxon>
        <taxon>Bacillaceae</taxon>
        <taxon>Lysinibacillus</taxon>
    </lineage>
</organism>
<feature type="transmembrane region" description="Helical" evidence="5">
    <location>
        <begin position="284"/>
        <end position="301"/>
    </location>
</feature>
<dbReference type="InterPro" id="IPR002657">
    <property type="entry name" value="BilAc:Na_symport/Acr3"/>
</dbReference>
<evidence type="ECO:0000256" key="1">
    <source>
        <dbReference type="ARBA" id="ARBA00004141"/>
    </source>
</evidence>
<accession>A0ABR5K0Q1</accession>
<keyword evidence="2 5" id="KW-0812">Transmembrane</keyword>
<evidence type="ECO:0000256" key="5">
    <source>
        <dbReference type="SAM" id="Phobius"/>
    </source>
</evidence>
<feature type="transmembrane region" description="Helical" evidence="5">
    <location>
        <begin position="34"/>
        <end position="55"/>
    </location>
</feature>
<feature type="transmembrane region" description="Helical" evidence="5">
    <location>
        <begin position="67"/>
        <end position="90"/>
    </location>
</feature>
<proteinExistence type="predicted"/>
<keyword evidence="7" id="KW-1185">Reference proteome</keyword>
<evidence type="ECO:0008006" key="8">
    <source>
        <dbReference type="Google" id="ProtNLM"/>
    </source>
</evidence>
<gene>
    <name evidence="6" type="ORF">AEA09_06960</name>
</gene>